<reference evidence="2 3" key="1">
    <citation type="journal article" date="2024" name="Nat. Commun.">
        <title>Phylogenomics reveals the evolutionary origins of lichenization in chlorophyte algae.</title>
        <authorList>
            <person name="Puginier C."/>
            <person name="Libourel C."/>
            <person name="Otte J."/>
            <person name="Skaloud P."/>
            <person name="Haon M."/>
            <person name="Grisel S."/>
            <person name="Petersen M."/>
            <person name="Berrin J.G."/>
            <person name="Delaux P.M."/>
            <person name="Dal Grande F."/>
            <person name="Keller J."/>
        </authorList>
    </citation>
    <scope>NUCLEOTIDE SEQUENCE [LARGE SCALE GENOMIC DNA]</scope>
    <source>
        <strain evidence="2 3">SAG 2036</strain>
    </source>
</reference>
<evidence type="ECO:0000256" key="1">
    <source>
        <dbReference type="SAM" id="MobiDB-lite"/>
    </source>
</evidence>
<feature type="region of interest" description="Disordered" evidence="1">
    <location>
        <begin position="70"/>
        <end position="89"/>
    </location>
</feature>
<evidence type="ECO:0000313" key="3">
    <source>
        <dbReference type="Proteomes" id="UP001465755"/>
    </source>
</evidence>
<feature type="compositionally biased region" description="Basic and acidic residues" evidence="1">
    <location>
        <begin position="70"/>
        <end position="79"/>
    </location>
</feature>
<accession>A0AAW1NNL1</accession>
<sequence>MPRRAGQLPNLVGFEHVGKDLHGGNADPFSRYYLKDSFKHLVPTKLWFVADFGFVETFEHPIQAFEHEFGDKKHSEKHTPPSAKSSGNLAVDANGRKLQQLPNLPVNLPNLPVGLPDVQKTLSSVEKSLPVGLPNVGLPNVGLPTGRKLQQLPNLPTGLPSLPTGLPNVEKSLPAGLPNAGGLPQPVSSAAKGATGRKMLQLPLGLDQTLSSVEKSLPLGLGGVLGGVTGGAAQPVNNAANTAKSATGQNPAGLLG</sequence>
<feature type="region of interest" description="Disordered" evidence="1">
    <location>
        <begin position="172"/>
        <end position="192"/>
    </location>
</feature>
<comment type="caution">
    <text evidence="2">The sequence shown here is derived from an EMBL/GenBank/DDBJ whole genome shotgun (WGS) entry which is preliminary data.</text>
</comment>
<evidence type="ECO:0000313" key="2">
    <source>
        <dbReference type="EMBL" id="KAK9786698.1"/>
    </source>
</evidence>
<dbReference type="AlphaFoldDB" id="A0AAW1NNL1"/>
<dbReference type="EMBL" id="JALJOQ010000265">
    <property type="protein sequence ID" value="KAK9786698.1"/>
    <property type="molecule type" value="Genomic_DNA"/>
</dbReference>
<dbReference type="Proteomes" id="UP001465755">
    <property type="component" value="Unassembled WGS sequence"/>
</dbReference>
<proteinExistence type="predicted"/>
<gene>
    <name evidence="2" type="ORF">WJX73_009879</name>
</gene>
<name>A0AAW1NNL1_9CHLO</name>
<organism evidence="2 3">
    <name type="scientific">Symbiochloris irregularis</name>
    <dbReference type="NCBI Taxonomy" id="706552"/>
    <lineage>
        <taxon>Eukaryota</taxon>
        <taxon>Viridiplantae</taxon>
        <taxon>Chlorophyta</taxon>
        <taxon>core chlorophytes</taxon>
        <taxon>Trebouxiophyceae</taxon>
        <taxon>Trebouxiales</taxon>
        <taxon>Trebouxiaceae</taxon>
        <taxon>Symbiochloris</taxon>
    </lineage>
</organism>
<keyword evidence="3" id="KW-1185">Reference proteome</keyword>
<protein>
    <submittedName>
        <fullName evidence="2">Uncharacterized protein</fullName>
    </submittedName>
</protein>